<feature type="compositionally biased region" description="Polar residues" evidence="2">
    <location>
        <begin position="9"/>
        <end position="18"/>
    </location>
</feature>
<sequence>EKEKEKESSANNDGIKNATTNGESEKEKEKEKEKEDTIAEKTTKINAIENEGNDDRDGAMSVLEFTKELEKYLHADLQNVNVMDFLKRWRTVELIEEDENDPVHNLVRLVPMGGCTVLLGNLPHETNESKIRELLELINPAWGKLRIRVHKDGKLAHAHIDFVTLHEAETAMTQIKRNKFYTPEIRVEIESTSGTYNCIYTYMHTYTYMYMYMYMYMYINVHEYVHEYV</sequence>
<dbReference type="SMART" id="SM00360">
    <property type="entry name" value="RRM"/>
    <property type="match status" value="1"/>
</dbReference>
<feature type="non-terminal residue" evidence="4">
    <location>
        <position position="1"/>
    </location>
</feature>
<organism evidence="4 5">
    <name type="scientific">Reticulomyxa filosa</name>
    <dbReference type="NCBI Taxonomy" id="46433"/>
    <lineage>
        <taxon>Eukaryota</taxon>
        <taxon>Sar</taxon>
        <taxon>Rhizaria</taxon>
        <taxon>Retaria</taxon>
        <taxon>Foraminifera</taxon>
        <taxon>Monothalamids</taxon>
        <taxon>Reticulomyxidae</taxon>
        <taxon>Reticulomyxa</taxon>
    </lineage>
</organism>
<dbReference type="InterPro" id="IPR035979">
    <property type="entry name" value="RBD_domain_sf"/>
</dbReference>
<dbReference type="InterPro" id="IPR012677">
    <property type="entry name" value="Nucleotide-bd_a/b_plait_sf"/>
</dbReference>
<feature type="domain" description="RRM" evidence="3">
    <location>
        <begin position="115"/>
        <end position="192"/>
    </location>
</feature>
<dbReference type="AlphaFoldDB" id="X6MFK8"/>
<evidence type="ECO:0000259" key="3">
    <source>
        <dbReference type="PROSITE" id="PS50102"/>
    </source>
</evidence>
<evidence type="ECO:0000313" key="5">
    <source>
        <dbReference type="Proteomes" id="UP000023152"/>
    </source>
</evidence>
<evidence type="ECO:0000313" key="4">
    <source>
        <dbReference type="EMBL" id="ETO12426.1"/>
    </source>
</evidence>
<dbReference type="EMBL" id="ASPP01021403">
    <property type="protein sequence ID" value="ETO12426.1"/>
    <property type="molecule type" value="Genomic_DNA"/>
</dbReference>
<accession>X6MFK8</accession>
<evidence type="ECO:0000256" key="2">
    <source>
        <dbReference type="SAM" id="MobiDB-lite"/>
    </source>
</evidence>
<keyword evidence="5" id="KW-1185">Reference proteome</keyword>
<proteinExistence type="predicted"/>
<gene>
    <name evidence="4" type="ORF">RFI_24947</name>
</gene>
<dbReference type="CDD" id="cd00590">
    <property type="entry name" value="RRM_SF"/>
    <property type="match status" value="1"/>
</dbReference>
<comment type="caution">
    <text evidence="4">The sequence shown here is derived from an EMBL/GenBank/DDBJ whole genome shotgun (WGS) entry which is preliminary data.</text>
</comment>
<evidence type="ECO:0000256" key="1">
    <source>
        <dbReference type="PROSITE-ProRule" id="PRU00176"/>
    </source>
</evidence>
<dbReference type="PROSITE" id="PS50102">
    <property type="entry name" value="RRM"/>
    <property type="match status" value="1"/>
</dbReference>
<protein>
    <recommendedName>
        <fullName evidence="3">RRM domain-containing protein</fullName>
    </recommendedName>
</protein>
<dbReference type="Proteomes" id="UP000023152">
    <property type="component" value="Unassembled WGS sequence"/>
</dbReference>
<name>X6MFK8_RETFI</name>
<dbReference type="InterPro" id="IPR000504">
    <property type="entry name" value="RRM_dom"/>
</dbReference>
<dbReference type="SUPFAM" id="SSF54928">
    <property type="entry name" value="RNA-binding domain, RBD"/>
    <property type="match status" value="1"/>
</dbReference>
<reference evidence="4 5" key="1">
    <citation type="journal article" date="2013" name="Curr. Biol.">
        <title>The Genome of the Foraminiferan Reticulomyxa filosa.</title>
        <authorList>
            <person name="Glockner G."/>
            <person name="Hulsmann N."/>
            <person name="Schleicher M."/>
            <person name="Noegel A.A."/>
            <person name="Eichinger L."/>
            <person name="Gallinger C."/>
            <person name="Pawlowski J."/>
            <person name="Sierra R."/>
            <person name="Euteneuer U."/>
            <person name="Pillet L."/>
            <person name="Moustafa A."/>
            <person name="Platzer M."/>
            <person name="Groth M."/>
            <person name="Szafranski K."/>
            <person name="Schliwa M."/>
        </authorList>
    </citation>
    <scope>NUCLEOTIDE SEQUENCE [LARGE SCALE GENOMIC DNA]</scope>
</reference>
<feature type="compositionally biased region" description="Basic and acidic residues" evidence="2">
    <location>
        <begin position="23"/>
        <end position="43"/>
    </location>
</feature>
<dbReference type="Gene3D" id="3.30.70.330">
    <property type="match status" value="1"/>
</dbReference>
<dbReference type="GO" id="GO:0003723">
    <property type="term" value="F:RNA binding"/>
    <property type="evidence" value="ECO:0007669"/>
    <property type="project" value="UniProtKB-UniRule"/>
</dbReference>
<feature type="region of interest" description="Disordered" evidence="2">
    <location>
        <begin position="1"/>
        <end position="56"/>
    </location>
</feature>
<keyword evidence="1" id="KW-0694">RNA-binding</keyword>